<dbReference type="Gene3D" id="2.40.40.20">
    <property type="match status" value="1"/>
</dbReference>
<dbReference type="EC" id="2.7.7.6" evidence="11"/>
<dbReference type="EMBL" id="JBAMIC010000002">
    <property type="protein sequence ID" value="KAK7113132.1"/>
    <property type="molecule type" value="Genomic_DNA"/>
</dbReference>
<dbReference type="FunFam" id="4.10.860.120:FF:000004">
    <property type="entry name" value="DNA-directed RNA polymerase subunit"/>
    <property type="match status" value="1"/>
</dbReference>
<dbReference type="InterPro" id="IPR007066">
    <property type="entry name" value="RNA_pol_Rpb1_3"/>
</dbReference>
<dbReference type="CDD" id="cd02583">
    <property type="entry name" value="RNAP_III_RPC1_N"/>
    <property type="match status" value="1"/>
</dbReference>
<dbReference type="Pfam" id="PF04997">
    <property type="entry name" value="RNA_pol_Rpb1_1"/>
    <property type="match status" value="1"/>
</dbReference>
<accession>A0AAN9GLN1</accession>
<evidence type="ECO:0000256" key="10">
    <source>
        <dbReference type="ARBA" id="ARBA00023242"/>
    </source>
</evidence>
<dbReference type="InterPro" id="IPR007080">
    <property type="entry name" value="RNA_pol_Rpb1_1"/>
</dbReference>
<name>A0AAN9GLN1_9CAEN</name>
<organism evidence="13 14">
    <name type="scientific">Littorina saxatilis</name>
    <dbReference type="NCBI Taxonomy" id="31220"/>
    <lineage>
        <taxon>Eukaryota</taxon>
        <taxon>Metazoa</taxon>
        <taxon>Spiralia</taxon>
        <taxon>Lophotrochozoa</taxon>
        <taxon>Mollusca</taxon>
        <taxon>Gastropoda</taxon>
        <taxon>Caenogastropoda</taxon>
        <taxon>Littorinimorpha</taxon>
        <taxon>Littorinoidea</taxon>
        <taxon>Littorinidae</taxon>
        <taxon>Littorina</taxon>
    </lineage>
</organism>
<dbReference type="Gene3D" id="4.10.860.120">
    <property type="entry name" value="RNA polymerase II, clamp domain"/>
    <property type="match status" value="1"/>
</dbReference>
<dbReference type="Pfam" id="PF04983">
    <property type="entry name" value="RNA_pol_Rpb1_3"/>
    <property type="match status" value="1"/>
</dbReference>
<keyword evidence="3 11" id="KW-0240">DNA-directed RNA polymerase</keyword>
<dbReference type="InterPro" id="IPR035697">
    <property type="entry name" value="RNAP_III_RPC1_N"/>
</dbReference>
<comment type="catalytic activity">
    <reaction evidence="11">
        <text>RNA(n) + a ribonucleoside 5'-triphosphate = RNA(n+1) + diphosphate</text>
        <dbReference type="Rhea" id="RHEA:21248"/>
        <dbReference type="Rhea" id="RHEA-COMP:14527"/>
        <dbReference type="Rhea" id="RHEA-COMP:17342"/>
        <dbReference type="ChEBI" id="CHEBI:33019"/>
        <dbReference type="ChEBI" id="CHEBI:61557"/>
        <dbReference type="ChEBI" id="CHEBI:140395"/>
        <dbReference type="EC" id="2.7.7.6"/>
    </reaction>
</comment>
<dbReference type="GO" id="GO:0003899">
    <property type="term" value="F:DNA-directed RNA polymerase activity"/>
    <property type="evidence" value="ECO:0007669"/>
    <property type="project" value="UniProtKB-EC"/>
</dbReference>
<keyword evidence="10" id="KW-0539">Nucleus</keyword>
<dbReference type="FunFam" id="1.10.150.390:FF:000003">
    <property type="entry name" value="DNA-directed RNA polymerase subunit"/>
    <property type="match status" value="1"/>
</dbReference>
<dbReference type="InterPro" id="IPR007083">
    <property type="entry name" value="RNA_pol_Rpb1_4"/>
</dbReference>
<keyword evidence="6" id="KW-0479">Metal-binding</keyword>
<dbReference type="InterPro" id="IPR044893">
    <property type="entry name" value="RNA_pol_Rpb1_clamp_domain"/>
</dbReference>
<dbReference type="Pfam" id="PF00623">
    <property type="entry name" value="RNA_pol_Rpb1_2"/>
    <property type="match status" value="1"/>
</dbReference>
<evidence type="ECO:0000256" key="8">
    <source>
        <dbReference type="ARBA" id="ARBA00022842"/>
    </source>
</evidence>
<reference evidence="13 14" key="1">
    <citation type="submission" date="2024-02" db="EMBL/GenBank/DDBJ databases">
        <title>Chromosome-scale genome assembly of the rough periwinkle Littorina saxatilis.</title>
        <authorList>
            <person name="De Jode A."/>
            <person name="Faria R."/>
            <person name="Formenti G."/>
            <person name="Sims Y."/>
            <person name="Smith T.P."/>
            <person name="Tracey A."/>
            <person name="Wood J.M.D."/>
            <person name="Zagrodzka Z.B."/>
            <person name="Johannesson K."/>
            <person name="Butlin R.K."/>
            <person name="Leder E.H."/>
        </authorList>
    </citation>
    <scope>NUCLEOTIDE SEQUENCE [LARGE SCALE GENOMIC DNA]</scope>
    <source>
        <strain evidence="13">Snail1</strain>
        <tissue evidence="13">Muscle</tissue>
    </source>
</reference>
<evidence type="ECO:0000259" key="12">
    <source>
        <dbReference type="SMART" id="SM00663"/>
    </source>
</evidence>
<evidence type="ECO:0000256" key="3">
    <source>
        <dbReference type="ARBA" id="ARBA00022478"/>
    </source>
</evidence>
<dbReference type="Gene3D" id="6.10.250.2940">
    <property type="match status" value="1"/>
</dbReference>
<comment type="similarity">
    <text evidence="2 11">Belongs to the RNA polymerase beta' chain family.</text>
</comment>
<protein>
    <recommendedName>
        <fullName evidence="11">DNA-directed RNA polymerase subunit</fullName>
        <ecNumber evidence="11">2.7.7.6</ecNumber>
    </recommendedName>
</protein>
<dbReference type="GO" id="GO:0005654">
    <property type="term" value="C:nucleoplasm"/>
    <property type="evidence" value="ECO:0007669"/>
    <property type="project" value="UniProtKB-ARBA"/>
</dbReference>
<dbReference type="Pfam" id="PF05000">
    <property type="entry name" value="RNA_pol_Rpb1_4"/>
    <property type="match status" value="1"/>
</dbReference>
<dbReference type="InterPro" id="IPR042102">
    <property type="entry name" value="RNA_pol_Rpb1_3_sf"/>
</dbReference>
<dbReference type="GO" id="GO:0006351">
    <property type="term" value="P:DNA-templated transcription"/>
    <property type="evidence" value="ECO:0007669"/>
    <property type="project" value="InterPro"/>
</dbReference>
<evidence type="ECO:0000256" key="9">
    <source>
        <dbReference type="ARBA" id="ARBA00023163"/>
    </source>
</evidence>
<evidence type="ECO:0000256" key="11">
    <source>
        <dbReference type="RuleBase" id="RU004279"/>
    </source>
</evidence>
<dbReference type="Gene3D" id="3.30.1490.180">
    <property type="entry name" value="RNA polymerase ii"/>
    <property type="match status" value="1"/>
</dbReference>
<dbReference type="GO" id="GO:0000428">
    <property type="term" value="C:DNA-directed RNA polymerase complex"/>
    <property type="evidence" value="ECO:0007669"/>
    <property type="project" value="UniProtKB-KW"/>
</dbReference>
<dbReference type="InterPro" id="IPR015700">
    <property type="entry name" value="RPC1"/>
</dbReference>
<dbReference type="NCBIfam" id="NF006336">
    <property type="entry name" value="PRK08566.1"/>
    <property type="match status" value="1"/>
</dbReference>
<dbReference type="InterPro" id="IPR000722">
    <property type="entry name" value="RNA_pol_asu"/>
</dbReference>
<evidence type="ECO:0000256" key="7">
    <source>
        <dbReference type="ARBA" id="ARBA00022833"/>
    </source>
</evidence>
<dbReference type="FunFam" id="1.10.274.100:FF:000003">
    <property type="entry name" value="DNA-directed RNA polymerase subunit"/>
    <property type="match status" value="1"/>
</dbReference>
<dbReference type="FunFam" id="2.40.40.20:FF:000019">
    <property type="entry name" value="DNA-directed RNA polymerase II subunit RPB1"/>
    <property type="match status" value="1"/>
</dbReference>
<evidence type="ECO:0000313" key="14">
    <source>
        <dbReference type="Proteomes" id="UP001374579"/>
    </source>
</evidence>
<dbReference type="Gene3D" id="1.10.274.100">
    <property type="entry name" value="RNA polymerase Rpb1, domain 3"/>
    <property type="match status" value="1"/>
</dbReference>
<keyword evidence="9 11" id="KW-0804">Transcription</keyword>
<dbReference type="GO" id="GO:0003677">
    <property type="term" value="F:DNA binding"/>
    <property type="evidence" value="ECO:0007669"/>
    <property type="project" value="InterPro"/>
</dbReference>
<evidence type="ECO:0000256" key="6">
    <source>
        <dbReference type="ARBA" id="ARBA00022723"/>
    </source>
</evidence>
<dbReference type="CDD" id="cd02736">
    <property type="entry name" value="RNAP_III_Rpc1_C"/>
    <property type="match status" value="1"/>
</dbReference>
<dbReference type="PANTHER" id="PTHR48446:SF1">
    <property type="entry name" value="DNA-DIRECTED RNA POLYMERASE SUBUNIT BETA' N-TERMINAL SECTION"/>
    <property type="match status" value="1"/>
</dbReference>
<keyword evidence="14" id="KW-1185">Reference proteome</keyword>
<dbReference type="Gene3D" id="1.10.150.390">
    <property type="match status" value="1"/>
</dbReference>
<dbReference type="FunFam" id="1.10.132.30:FF:000001">
    <property type="entry name" value="DNA-directed RNA polymerase subunit"/>
    <property type="match status" value="1"/>
</dbReference>
<comment type="subcellular location">
    <subcellularLocation>
        <location evidence="1">Nucleus</location>
    </subcellularLocation>
</comment>
<comment type="caution">
    <text evidence="13">The sequence shown here is derived from an EMBL/GenBank/DDBJ whole genome shotgun (WGS) entry which is preliminary data.</text>
</comment>
<keyword evidence="8" id="KW-0460">Magnesium</keyword>
<dbReference type="PANTHER" id="PTHR48446">
    <property type="entry name" value="DNA-DIRECTED RNA POLYMERASE SUBUNIT BETA' N-TERMINAL SECTION"/>
    <property type="match status" value="1"/>
</dbReference>
<dbReference type="SUPFAM" id="SSF64484">
    <property type="entry name" value="beta and beta-prime subunits of DNA dependent RNA-polymerase"/>
    <property type="match status" value="1"/>
</dbReference>
<dbReference type="Gene3D" id="1.10.132.30">
    <property type="match status" value="1"/>
</dbReference>
<dbReference type="InterPro" id="IPR038120">
    <property type="entry name" value="Rpb1_funnel_sf"/>
</dbReference>
<sequence>MVKEQFRETDIAKKISHVTFGFMSPSQMQQASHVQVVNKNLYSQDGTRKAVPHGVLDHKMGTSVKGENCETCGKVVADCVGHFGYIDLELPCFHIGFFRTTITVLQMICKGCSAILLPEDVRQGFLDSLRKPNMGYLQKKGLRKKIYDRCRKVSICQKCGEYNGMVKKCSVLKIIHDKYKKRRGEDPVQELVQSFDIALKDNRDLAPLVNKTQEVLDPIKVLNLFKQMKEEDIPLLLMNNSVNRPEDLILTRIFVPPLCIRPSVISDLKSGTNEDDITMKLTEIIFLNDVIQKHMASAAKMQMIMEDWDFLQLQVALLYNSETSGIPLHMQPKKTMRGFVQRLKGKQGRFRGNLSGKRVDYSGRTVISPDPNMRIDQVAVPVDVARVMTYPEMVTKTNMELMKQLVRNGRNVHPGADTIQKAESGMKLFLGYADRTRQANELKLGDTVIRHMLDNDVVLFNRQPSLHKLSIQAFYAKVMPNRTFRFNECCCNPFNADFDGDEMNLHLPQTEEAKAEALILMGSKSNMVTPRNGEPLIAAIQDFITGAYLITQKEVFFDRARATQLITSILSGKDSTVKITLPHPAIWKPCRLWTGKQIFSLILRPNKDYPVKINLRCKGKSFSKKPNTEDLCPNDGYVVVHNSEVMCGAMDKATLGSGSKNNIFYIILRSFGQLQAADALARLAKLCPAYLSNRGFSIGLGDVTPGAGLIKAKNELLEKGYRQCDQYIQDCEEHRLQTQPGCNEAETLEAVILRELSVIREHAGQACLQELHKTNSPLIMAICGSKGSYINISQMIACVGQQAISGKRVPNGFEDRALPHFERKAVDPEARGFVENSFYTGLTATEFFFHTMAGREGLVDTAVKTADTGYMQRRLVKNLEDLCVQYDTTVRTSTGEVVQFVYGGDSLDPTIMEGDNKPINFQRLWDHVRAMTITEFRGEESLSGPDMIQLATEVLQEDKWKVTQPGFDDFMKDVMEHIQTTGEMTESARNMFVTPGKKIPAAVFELKRMTRSQVQRFLDICLHKYHRAVIEPGEAVGAITAQSVGEPGTQMTLKTFHFAGVASMNITLGVPRIKEIINASKSIKTPIISATLDVEDDLDSAQVVKGRIDKTTLGQVTEYLEEVYLPDDCFIMIKLDMERIRLLKLEVSLESITDSIVAAKMTIGYNDIRTAGSDVLTVSAAETKKSSMYYRMQFLKKHLENVVIKGIPNVTHAVICHDESAASGTSTKLKLLVEGDNLRGVMGTRGVTGGKTSSNNIIEVFHTLGIEAARKTIMNEINYTMESHGMSIDIRHTMMLADLMTFKGEVLGITRFGLAKMKESVLMLASFEKTADHLFEAAYYGQKDTINGVSECIIMGIPMNLGTGIFKLLHKADKPPRRIERPLLFESPKFHLPEFRAAV</sequence>
<evidence type="ECO:0000256" key="1">
    <source>
        <dbReference type="ARBA" id="ARBA00004123"/>
    </source>
</evidence>
<dbReference type="InterPro" id="IPR007081">
    <property type="entry name" value="RNA_pol_Rpb1_5"/>
</dbReference>
<feature type="domain" description="RNA polymerase N-terminal" evidence="12">
    <location>
        <begin position="246"/>
        <end position="551"/>
    </location>
</feature>
<keyword evidence="5 11" id="KW-0548">Nucleotidyltransferase</keyword>
<dbReference type="InterPro" id="IPR035698">
    <property type="entry name" value="RNAP_III_Rpc1_C"/>
</dbReference>
<comment type="function">
    <text evidence="11">DNA-dependent RNA polymerase catalyzes the transcription of DNA into RNA using the four ribonucleoside triphosphates as substrates.</text>
</comment>
<dbReference type="GO" id="GO:0046872">
    <property type="term" value="F:metal ion binding"/>
    <property type="evidence" value="ECO:0007669"/>
    <property type="project" value="UniProtKB-KW"/>
</dbReference>
<evidence type="ECO:0000256" key="4">
    <source>
        <dbReference type="ARBA" id="ARBA00022679"/>
    </source>
</evidence>
<gene>
    <name evidence="13" type="ORF">V1264_012478</name>
</gene>
<dbReference type="Gene3D" id="6.20.50.80">
    <property type="match status" value="1"/>
</dbReference>
<evidence type="ECO:0000256" key="2">
    <source>
        <dbReference type="ARBA" id="ARBA00006460"/>
    </source>
</evidence>
<evidence type="ECO:0000256" key="5">
    <source>
        <dbReference type="ARBA" id="ARBA00022695"/>
    </source>
</evidence>
<dbReference type="Proteomes" id="UP001374579">
    <property type="component" value="Unassembled WGS sequence"/>
</dbReference>
<dbReference type="SMART" id="SM00663">
    <property type="entry name" value="RPOLA_N"/>
    <property type="match status" value="1"/>
</dbReference>
<dbReference type="Pfam" id="PF04998">
    <property type="entry name" value="RNA_pol_Rpb1_5"/>
    <property type="match status" value="1"/>
</dbReference>
<evidence type="ECO:0000313" key="13">
    <source>
        <dbReference type="EMBL" id="KAK7113132.1"/>
    </source>
</evidence>
<keyword evidence="4 11" id="KW-0808">Transferase</keyword>
<dbReference type="InterPro" id="IPR006592">
    <property type="entry name" value="RNA_pol_N"/>
</dbReference>
<keyword evidence="7" id="KW-0862">Zinc</keyword>
<proteinExistence type="inferred from homology"/>